<evidence type="ECO:0000256" key="1">
    <source>
        <dbReference type="SAM" id="MobiDB-lite"/>
    </source>
</evidence>
<dbReference type="AlphaFoldDB" id="A0A9W6XU92"/>
<sequence>MSFLVGEGNIVSSLEELVSFIDAWGTENHSAIGDVTTSESENDSSPYSNEDVESVLLDSLDDVLEGASFLPEKQSKTQD</sequence>
<keyword evidence="3" id="KW-1185">Reference proteome</keyword>
<proteinExistence type="predicted"/>
<protein>
    <submittedName>
        <fullName evidence="2">Unnamed protein product</fullName>
    </submittedName>
</protein>
<dbReference type="OrthoDB" id="124800at2759"/>
<organism evidence="2 3">
    <name type="scientific">Phytophthora fragariaefolia</name>
    <dbReference type="NCBI Taxonomy" id="1490495"/>
    <lineage>
        <taxon>Eukaryota</taxon>
        <taxon>Sar</taxon>
        <taxon>Stramenopiles</taxon>
        <taxon>Oomycota</taxon>
        <taxon>Peronosporomycetes</taxon>
        <taxon>Peronosporales</taxon>
        <taxon>Peronosporaceae</taxon>
        <taxon>Phytophthora</taxon>
    </lineage>
</organism>
<evidence type="ECO:0000313" key="2">
    <source>
        <dbReference type="EMBL" id="GMF45400.1"/>
    </source>
</evidence>
<dbReference type="EMBL" id="BSXT01001812">
    <property type="protein sequence ID" value="GMF45400.1"/>
    <property type="molecule type" value="Genomic_DNA"/>
</dbReference>
<gene>
    <name evidence="2" type="ORF">Pfra01_001623500</name>
</gene>
<reference evidence="2" key="1">
    <citation type="submission" date="2023-04" db="EMBL/GenBank/DDBJ databases">
        <title>Phytophthora fragariaefolia NBRC 109709.</title>
        <authorList>
            <person name="Ichikawa N."/>
            <person name="Sato H."/>
            <person name="Tonouchi N."/>
        </authorList>
    </citation>
    <scope>NUCLEOTIDE SEQUENCE</scope>
    <source>
        <strain evidence="2">NBRC 109709</strain>
    </source>
</reference>
<dbReference type="Proteomes" id="UP001165121">
    <property type="component" value="Unassembled WGS sequence"/>
</dbReference>
<feature type="compositionally biased region" description="Polar residues" evidence="1">
    <location>
        <begin position="35"/>
        <end position="48"/>
    </location>
</feature>
<name>A0A9W6XU92_9STRA</name>
<accession>A0A9W6XU92</accession>
<feature type="region of interest" description="Disordered" evidence="1">
    <location>
        <begin position="32"/>
        <end position="52"/>
    </location>
</feature>
<evidence type="ECO:0000313" key="3">
    <source>
        <dbReference type="Proteomes" id="UP001165121"/>
    </source>
</evidence>
<comment type="caution">
    <text evidence="2">The sequence shown here is derived from an EMBL/GenBank/DDBJ whole genome shotgun (WGS) entry which is preliminary data.</text>
</comment>